<dbReference type="CDD" id="cd00130">
    <property type="entry name" value="PAS"/>
    <property type="match status" value="2"/>
</dbReference>
<dbReference type="InterPro" id="IPR035965">
    <property type="entry name" value="PAS-like_dom_sf"/>
</dbReference>
<accession>A0A165SLV4</accession>
<feature type="domain" description="PAS" evidence="2">
    <location>
        <begin position="13"/>
        <end position="83"/>
    </location>
</feature>
<dbReference type="SMART" id="SM00091">
    <property type="entry name" value="PAS"/>
    <property type="match status" value="2"/>
</dbReference>
<dbReference type="EMBL" id="CABWLC010000008">
    <property type="protein sequence ID" value="VXA83973.1"/>
    <property type="molecule type" value="Genomic_DNA"/>
</dbReference>
<comment type="cofactor">
    <cofactor evidence="1">
        <name>Mg(2+)</name>
        <dbReference type="ChEBI" id="CHEBI:18420"/>
    </cofactor>
</comment>
<dbReference type="Pfam" id="PF00990">
    <property type="entry name" value="GGDEF"/>
    <property type="match status" value="1"/>
</dbReference>
<feature type="domain" description="PAS" evidence="2">
    <location>
        <begin position="140"/>
        <end position="185"/>
    </location>
</feature>
<evidence type="ECO:0000313" key="6">
    <source>
        <dbReference type="EMBL" id="VXA83973.1"/>
    </source>
</evidence>
<evidence type="ECO:0000313" key="7">
    <source>
        <dbReference type="Proteomes" id="UP000076809"/>
    </source>
</evidence>
<dbReference type="GO" id="GO:0003824">
    <property type="term" value="F:catalytic activity"/>
    <property type="evidence" value="ECO:0007669"/>
    <property type="project" value="UniProtKB-ARBA"/>
</dbReference>
<dbReference type="CDD" id="cd01949">
    <property type="entry name" value="GGDEF"/>
    <property type="match status" value="1"/>
</dbReference>
<sequence length="429" mass="48537">MKDEPFSIQLQHELDHLKAIFNETDAYMFTKDLAGRYTYANQAVLDLFGCTLAELQGQDDRAFFDLEFSDTIQRNDRLVLEQQLAIAQEEINYLKSTGEKRCYWTVKKPIHDKDGNLIGLCGISTDITEHKLIEARMAEQHQLLEIILANVDAHIYMKDSLHRFLYVNQKVADLLGIPAEQIINRRDDEVIPAASACQLWRLDNRVFETGELQAGEEMLTDPEGNQHYYWSVKVPFLLGDGTPTLIGISSDITELHQLKEQLHQQSVRDGLTGLYNRRFFFEMCEKNLSLDMRHHLTSVLMVLDVDQFKCINDRFGHPLGDSALVHLGRVMQSVLRSEDVLARIGGDEFAILLPNTTLSAAASLAERLRLQVMQSPLPLPDGDKLVITISAGLVENGEGELMESLYARADQMLYQAKQSGRNCVACKAP</sequence>
<evidence type="ECO:0000313" key="8">
    <source>
        <dbReference type="Proteomes" id="UP000439123"/>
    </source>
</evidence>
<dbReference type="NCBIfam" id="TIGR00254">
    <property type="entry name" value="GGDEF"/>
    <property type="match status" value="1"/>
</dbReference>
<dbReference type="InterPro" id="IPR043128">
    <property type="entry name" value="Rev_trsase/Diguanyl_cyclase"/>
</dbReference>
<dbReference type="AlphaFoldDB" id="A0A165SLV4"/>
<dbReference type="RefSeq" id="WP_064338006.1">
    <property type="nucleotide sequence ID" value="NZ_AP022281.1"/>
</dbReference>
<dbReference type="PANTHER" id="PTHR44757">
    <property type="entry name" value="DIGUANYLATE CYCLASE DGCP"/>
    <property type="match status" value="1"/>
</dbReference>
<protein>
    <submittedName>
        <fullName evidence="6">Diguanylate cyclase</fullName>
    </submittedName>
</protein>
<dbReference type="PROSITE" id="PS50113">
    <property type="entry name" value="PAC"/>
    <property type="match status" value="1"/>
</dbReference>
<gene>
    <name evidence="6" type="ORF">AERO8C_160126</name>
    <name evidence="5" type="ORF">WM43_02230</name>
</gene>
<dbReference type="PROSITE" id="PS50112">
    <property type="entry name" value="PAS"/>
    <property type="match status" value="2"/>
</dbReference>
<dbReference type="STRING" id="654.AMS64_09060"/>
<dbReference type="PANTHER" id="PTHR44757:SF2">
    <property type="entry name" value="BIOFILM ARCHITECTURE MAINTENANCE PROTEIN MBAA"/>
    <property type="match status" value="1"/>
</dbReference>
<proteinExistence type="predicted"/>
<evidence type="ECO:0000256" key="1">
    <source>
        <dbReference type="ARBA" id="ARBA00001946"/>
    </source>
</evidence>
<dbReference type="PROSITE" id="PS50887">
    <property type="entry name" value="GGDEF"/>
    <property type="match status" value="1"/>
</dbReference>
<dbReference type="InterPro" id="IPR029787">
    <property type="entry name" value="Nucleotide_cyclase"/>
</dbReference>
<dbReference type="Gene3D" id="3.30.70.270">
    <property type="match status" value="1"/>
</dbReference>
<dbReference type="Pfam" id="PF08448">
    <property type="entry name" value="PAS_4"/>
    <property type="match status" value="2"/>
</dbReference>
<evidence type="ECO:0000313" key="5">
    <source>
        <dbReference type="EMBL" id="ANB51580.1"/>
    </source>
</evidence>
<reference evidence="5 7" key="1">
    <citation type="journal article" date="2016" name="J. Clin. Microbiol.">
        <title>Detection and Whole-Genome Sequencing of Carbapenemase-Producing Aeromonas hydrophila Isolates from Routine Perirectal Surveillance Culture.</title>
        <authorList>
            <person name="Hughes H.Y."/>
            <person name="Conlan S.P."/>
            <person name="Lau A.F."/>
            <person name="Dekker J.P."/>
            <person name="Michelin A.V."/>
            <person name="Youn J.H."/>
            <person name="Henderson D.K."/>
            <person name="Frank K.M."/>
            <person name="Segre J.A."/>
            <person name="Palmore T.N."/>
        </authorList>
    </citation>
    <scope>NUCLEOTIDE SEQUENCE [LARGE SCALE GENOMIC DNA]</scope>
    <source>
        <strain evidence="5 7">AVNIH1</strain>
    </source>
</reference>
<feature type="domain" description="PAC" evidence="3">
    <location>
        <begin position="87"/>
        <end position="139"/>
    </location>
</feature>
<dbReference type="Gene3D" id="3.30.450.20">
    <property type="entry name" value="PAS domain"/>
    <property type="match status" value="2"/>
</dbReference>
<dbReference type="Proteomes" id="UP000439123">
    <property type="component" value="Unassembled WGS sequence"/>
</dbReference>
<evidence type="ECO:0000259" key="3">
    <source>
        <dbReference type="PROSITE" id="PS50113"/>
    </source>
</evidence>
<evidence type="ECO:0000259" key="4">
    <source>
        <dbReference type="PROSITE" id="PS50887"/>
    </source>
</evidence>
<dbReference type="EMBL" id="CP014774">
    <property type="protein sequence ID" value="ANB51580.1"/>
    <property type="molecule type" value="Genomic_DNA"/>
</dbReference>
<dbReference type="SMART" id="SM00267">
    <property type="entry name" value="GGDEF"/>
    <property type="match status" value="1"/>
</dbReference>
<name>A0A165SLV4_AERVE</name>
<evidence type="ECO:0000259" key="2">
    <source>
        <dbReference type="PROSITE" id="PS50112"/>
    </source>
</evidence>
<dbReference type="Proteomes" id="UP000076809">
    <property type="component" value="Chromosome"/>
</dbReference>
<feature type="domain" description="GGDEF" evidence="4">
    <location>
        <begin position="296"/>
        <end position="429"/>
    </location>
</feature>
<dbReference type="InterPro" id="IPR052155">
    <property type="entry name" value="Biofilm_reg_signaling"/>
</dbReference>
<accession>A0A653KYR4</accession>
<dbReference type="NCBIfam" id="TIGR00229">
    <property type="entry name" value="sensory_box"/>
    <property type="match status" value="2"/>
</dbReference>
<dbReference type="InterPro" id="IPR000160">
    <property type="entry name" value="GGDEF_dom"/>
</dbReference>
<dbReference type="InterPro" id="IPR000014">
    <property type="entry name" value="PAS"/>
</dbReference>
<reference evidence="6 8" key="2">
    <citation type="submission" date="2019-10" db="EMBL/GenBank/DDBJ databases">
        <authorList>
            <person name="Karimi E."/>
        </authorList>
    </citation>
    <scope>NUCLEOTIDE SEQUENCE [LARGE SCALE GENOMIC DNA]</scope>
    <source>
        <strain evidence="6">Aeromonas sp. 8C</strain>
    </source>
</reference>
<dbReference type="SUPFAM" id="SSF55785">
    <property type="entry name" value="PYP-like sensor domain (PAS domain)"/>
    <property type="match status" value="2"/>
</dbReference>
<dbReference type="InterPro" id="IPR000700">
    <property type="entry name" value="PAS-assoc_C"/>
</dbReference>
<dbReference type="FunFam" id="3.30.70.270:FF:000001">
    <property type="entry name" value="Diguanylate cyclase domain protein"/>
    <property type="match status" value="1"/>
</dbReference>
<organism evidence="6 8">
    <name type="scientific">Aeromonas veronii</name>
    <dbReference type="NCBI Taxonomy" id="654"/>
    <lineage>
        <taxon>Bacteria</taxon>
        <taxon>Pseudomonadati</taxon>
        <taxon>Pseudomonadota</taxon>
        <taxon>Gammaproteobacteria</taxon>
        <taxon>Aeromonadales</taxon>
        <taxon>Aeromonadaceae</taxon>
        <taxon>Aeromonas</taxon>
    </lineage>
</organism>
<dbReference type="InterPro" id="IPR013656">
    <property type="entry name" value="PAS_4"/>
</dbReference>
<dbReference type="SUPFAM" id="SSF55073">
    <property type="entry name" value="Nucleotide cyclase"/>
    <property type="match status" value="1"/>
</dbReference>